<dbReference type="InterPro" id="IPR001608">
    <property type="entry name" value="Ala_racemase_N"/>
</dbReference>
<dbReference type="PANTHER" id="PTHR28004:SF2">
    <property type="entry name" value="D-SERINE DEHYDRATASE"/>
    <property type="match status" value="1"/>
</dbReference>
<dbReference type="InterPro" id="IPR042208">
    <property type="entry name" value="D-ser_dehydrat-like_sf"/>
</dbReference>
<dbReference type="Gene3D" id="3.20.20.10">
    <property type="entry name" value="Alanine racemase"/>
    <property type="match status" value="1"/>
</dbReference>
<dbReference type="GO" id="GO:0036088">
    <property type="term" value="P:D-serine catabolic process"/>
    <property type="evidence" value="ECO:0007669"/>
    <property type="project" value="TreeGrafter"/>
</dbReference>
<proteinExistence type="inferred from homology"/>
<feature type="region of interest" description="Disordered" evidence="3">
    <location>
        <begin position="378"/>
        <end position="405"/>
    </location>
</feature>
<dbReference type="RefSeq" id="XP_033603667.1">
    <property type="nucleotide sequence ID" value="XM_033749285.1"/>
</dbReference>
<reference evidence="5" key="1">
    <citation type="journal article" date="2020" name="Stud. Mycol.">
        <title>101 Dothideomycetes genomes: a test case for predicting lifestyles and emergence of pathogens.</title>
        <authorList>
            <person name="Haridas S."/>
            <person name="Albert R."/>
            <person name="Binder M."/>
            <person name="Bloem J."/>
            <person name="Labutti K."/>
            <person name="Salamov A."/>
            <person name="Andreopoulos B."/>
            <person name="Baker S."/>
            <person name="Barry K."/>
            <person name="Bills G."/>
            <person name="Bluhm B."/>
            <person name="Cannon C."/>
            <person name="Castanera R."/>
            <person name="Culley D."/>
            <person name="Daum C."/>
            <person name="Ezra D."/>
            <person name="Gonzalez J."/>
            <person name="Henrissat B."/>
            <person name="Kuo A."/>
            <person name="Liang C."/>
            <person name="Lipzen A."/>
            <person name="Lutzoni F."/>
            <person name="Magnuson J."/>
            <person name="Mondo S."/>
            <person name="Nolan M."/>
            <person name="Ohm R."/>
            <person name="Pangilinan J."/>
            <person name="Park H.-J."/>
            <person name="Ramirez L."/>
            <person name="Alfaro M."/>
            <person name="Sun H."/>
            <person name="Tritt A."/>
            <person name="Yoshinaga Y."/>
            <person name="Zwiers L.-H."/>
            <person name="Turgeon B."/>
            <person name="Goodwin S."/>
            <person name="Spatafora J."/>
            <person name="Crous P."/>
            <person name="Grigoriev I."/>
        </authorList>
    </citation>
    <scope>NUCLEOTIDE SEQUENCE</scope>
    <source>
        <strain evidence="5">CBS 121739</strain>
    </source>
</reference>
<evidence type="ECO:0000256" key="3">
    <source>
        <dbReference type="SAM" id="MobiDB-lite"/>
    </source>
</evidence>
<comment type="similarity">
    <text evidence="1">Belongs to the DSD1 family.</text>
</comment>
<name>A0A6A6WGW4_9PEZI</name>
<dbReference type="InterPro" id="IPR026956">
    <property type="entry name" value="D-ser_dehydrat-like_dom"/>
</dbReference>
<evidence type="ECO:0000259" key="4">
    <source>
        <dbReference type="SMART" id="SM01119"/>
    </source>
</evidence>
<organism evidence="5 6">
    <name type="scientific">Pseudovirgaria hyperparasitica</name>
    <dbReference type="NCBI Taxonomy" id="470096"/>
    <lineage>
        <taxon>Eukaryota</taxon>
        <taxon>Fungi</taxon>
        <taxon>Dikarya</taxon>
        <taxon>Ascomycota</taxon>
        <taxon>Pezizomycotina</taxon>
        <taxon>Dothideomycetes</taxon>
        <taxon>Dothideomycetes incertae sedis</taxon>
        <taxon>Acrospermales</taxon>
        <taxon>Acrospermaceae</taxon>
        <taxon>Pseudovirgaria</taxon>
    </lineage>
</organism>
<dbReference type="SMART" id="SM01119">
    <property type="entry name" value="D-ser_dehydrat"/>
    <property type="match status" value="1"/>
</dbReference>
<feature type="region of interest" description="Disordered" evidence="3">
    <location>
        <begin position="318"/>
        <end position="361"/>
    </location>
</feature>
<dbReference type="InterPro" id="IPR029066">
    <property type="entry name" value="PLP-binding_barrel"/>
</dbReference>
<dbReference type="Pfam" id="PF14031">
    <property type="entry name" value="D-ser_dehydrat"/>
    <property type="match status" value="1"/>
</dbReference>
<dbReference type="EMBL" id="ML996567">
    <property type="protein sequence ID" value="KAF2761216.1"/>
    <property type="molecule type" value="Genomic_DNA"/>
</dbReference>
<keyword evidence="2" id="KW-0456">Lyase</keyword>
<sequence>MPSQLPLPHPISSLDTPSMLISLPALESNITSLFSLLAASQSPNTKNKISVRPHLKTTKSPHIAHRLTRAGARGFCVAKVSEAEVMLDAGVTDLLITTEVVGEVKVARVVELVRRVEGINLARARARARAQAQKDGEEEGEEGDGDGEGEARICCVVDCPAGADALNHALALASPSPQSTPLTLDILLDINTGTHRTGLPPGLPTLHLAQHILTQTPHLHIRGIQGYEGHAQHIHPASARRAACEESLALLTGTARLLRGEGVDVGVVSCGGTGTVRVCAEWVDGVDGVTGVTEVQPGSFVGMDADYLDVVWGGGAWNAEEEGDGKGDGKGGKGNEGDGKEEGKGDGKEEKEKEKEEENGKFKPALWILSTVISGPWDVDVDDNDDQHPETGQKQPPNRPRPRRRRAVIDAGLKSLTTDSGPARVWQRPGVTYEPLGDEHGGLTWDADSDPQGGFAWGERVLLVPSHIDPTVNLHDVFYACRDGLVEEVWPVVGRGMVQ</sequence>
<evidence type="ECO:0000313" key="5">
    <source>
        <dbReference type="EMBL" id="KAF2761216.1"/>
    </source>
</evidence>
<dbReference type="Pfam" id="PF01168">
    <property type="entry name" value="Ala_racemase_N"/>
    <property type="match status" value="1"/>
</dbReference>
<dbReference type="AlphaFoldDB" id="A0A6A6WGW4"/>
<evidence type="ECO:0000256" key="1">
    <source>
        <dbReference type="ARBA" id="ARBA00005323"/>
    </source>
</evidence>
<dbReference type="OrthoDB" id="20198at2759"/>
<dbReference type="GO" id="GO:0008721">
    <property type="term" value="F:D-serine ammonia-lyase activity"/>
    <property type="evidence" value="ECO:0007669"/>
    <property type="project" value="TreeGrafter"/>
</dbReference>
<evidence type="ECO:0000256" key="2">
    <source>
        <dbReference type="ARBA" id="ARBA00023239"/>
    </source>
</evidence>
<dbReference type="Proteomes" id="UP000799437">
    <property type="component" value="Unassembled WGS sequence"/>
</dbReference>
<feature type="domain" description="D-serine dehydratase-like" evidence="4">
    <location>
        <begin position="365"/>
        <end position="482"/>
    </location>
</feature>
<evidence type="ECO:0000313" key="6">
    <source>
        <dbReference type="Proteomes" id="UP000799437"/>
    </source>
</evidence>
<protein>
    <recommendedName>
        <fullName evidence="4">D-serine dehydratase-like domain-containing protein</fullName>
    </recommendedName>
</protein>
<dbReference type="PANTHER" id="PTHR28004">
    <property type="entry name" value="ZGC:162816-RELATED"/>
    <property type="match status" value="1"/>
</dbReference>
<accession>A0A6A6WGW4</accession>
<gene>
    <name evidence="5" type="ORF">EJ05DRAFT_536033</name>
</gene>
<dbReference type="Gene3D" id="2.40.37.20">
    <property type="entry name" value="D-serine dehydratase-like domain"/>
    <property type="match status" value="1"/>
</dbReference>
<dbReference type="InterPro" id="IPR051466">
    <property type="entry name" value="D-amino_acid_metab_enzyme"/>
</dbReference>
<dbReference type="GeneID" id="54490339"/>
<keyword evidence="6" id="KW-1185">Reference proteome</keyword>
<feature type="compositionally biased region" description="Basic and acidic residues" evidence="3">
    <location>
        <begin position="324"/>
        <end position="361"/>
    </location>
</feature>
<dbReference type="SUPFAM" id="SSF51419">
    <property type="entry name" value="PLP-binding barrel"/>
    <property type="match status" value="2"/>
</dbReference>